<gene>
    <name evidence="11" type="ORF">SAMN04488052_10548</name>
</gene>
<dbReference type="GO" id="GO:0008270">
    <property type="term" value="F:zinc ion binding"/>
    <property type="evidence" value="ECO:0007669"/>
    <property type="project" value="InterPro"/>
</dbReference>
<keyword evidence="7 9" id="KW-0862">Zinc</keyword>
<evidence type="ECO:0000256" key="4">
    <source>
        <dbReference type="ARBA" id="ARBA00022670"/>
    </source>
</evidence>
<evidence type="ECO:0000256" key="2">
    <source>
        <dbReference type="ARBA" id="ARBA00008290"/>
    </source>
</evidence>
<reference evidence="11 12" key="1">
    <citation type="submission" date="2016-10" db="EMBL/GenBank/DDBJ databases">
        <authorList>
            <person name="de Groot N.N."/>
        </authorList>
    </citation>
    <scope>NUCLEOTIDE SEQUENCE [LARGE SCALE GENOMIC DNA]</scope>
    <source>
        <strain evidence="11 12">CGMCC 1.6291</strain>
    </source>
</reference>
<dbReference type="Proteomes" id="UP000199657">
    <property type="component" value="Unassembled WGS sequence"/>
</dbReference>
<comment type="similarity">
    <text evidence="2 9">Belongs to the peptidase M18 family.</text>
</comment>
<evidence type="ECO:0000313" key="12">
    <source>
        <dbReference type="Proteomes" id="UP000199657"/>
    </source>
</evidence>
<organism evidence="11 12">
    <name type="scientific">Aquisalimonas asiatica</name>
    <dbReference type="NCBI Taxonomy" id="406100"/>
    <lineage>
        <taxon>Bacteria</taxon>
        <taxon>Pseudomonadati</taxon>
        <taxon>Pseudomonadota</taxon>
        <taxon>Gammaproteobacteria</taxon>
        <taxon>Chromatiales</taxon>
        <taxon>Ectothiorhodospiraceae</taxon>
        <taxon>Aquisalimonas</taxon>
    </lineage>
</organism>
<dbReference type="GO" id="GO:0006508">
    <property type="term" value="P:proteolysis"/>
    <property type="evidence" value="ECO:0007669"/>
    <property type="project" value="UniProtKB-KW"/>
</dbReference>
<dbReference type="AlphaFoldDB" id="A0A1H8U007"/>
<name>A0A1H8U007_9GAMM</name>
<proteinExistence type="inferred from homology"/>
<comment type="cofactor">
    <cofactor evidence="1 10">
        <name>Zn(2+)</name>
        <dbReference type="ChEBI" id="CHEBI:29105"/>
    </cofactor>
</comment>
<dbReference type="CDD" id="cd05658">
    <property type="entry name" value="M18_DAP"/>
    <property type="match status" value="1"/>
</dbReference>
<dbReference type="Pfam" id="PF02127">
    <property type="entry name" value="Peptidase_M18"/>
    <property type="match status" value="1"/>
</dbReference>
<dbReference type="EMBL" id="FOEG01000005">
    <property type="protein sequence ID" value="SEO96184.1"/>
    <property type="molecule type" value="Genomic_DNA"/>
</dbReference>
<evidence type="ECO:0000256" key="9">
    <source>
        <dbReference type="RuleBase" id="RU004386"/>
    </source>
</evidence>
<dbReference type="STRING" id="406100.SAMN04488052_10548"/>
<keyword evidence="6 9" id="KW-0378">Hydrolase</keyword>
<dbReference type="GO" id="GO:0008237">
    <property type="term" value="F:metallopeptidase activity"/>
    <property type="evidence" value="ECO:0007669"/>
    <property type="project" value="UniProtKB-KW"/>
</dbReference>
<dbReference type="PANTHER" id="PTHR28570">
    <property type="entry name" value="ASPARTYL AMINOPEPTIDASE"/>
    <property type="match status" value="1"/>
</dbReference>
<keyword evidence="5 9" id="KW-0479">Metal-binding</keyword>
<evidence type="ECO:0000256" key="10">
    <source>
        <dbReference type="RuleBase" id="RU004387"/>
    </source>
</evidence>
<dbReference type="GO" id="GO:0005737">
    <property type="term" value="C:cytoplasm"/>
    <property type="evidence" value="ECO:0007669"/>
    <property type="project" value="UniProtKB-ARBA"/>
</dbReference>
<keyword evidence="12" id="KW-1185">Reference proteome</keyword>
<evidence type="ECO:0000256" key="5">
    <source>
        <dbReference type="ARBA" id="ARBA00022723"/>
    </source>
</evidence>
<evidence type="ECO:0000313" key="11">
    <source>
        <dbReference type="EMBL" id="SEO96184.1"/>
    </source>
</evidence>
<dbReference type="InterPro" id="IPR023358">
    <property type="entry name" value="Peptidase_M18_dom2"/>
</dbReference>
<dbReference type="Gene3D" id="2.30.250.10">
    <property type="entry name" value="Aminopeptidase i, Domain 2"/>
    <property type="match status" value="1"/>
</dbReference>
<accession>A0A1H8U007</accession>
<evidence type="ECO:0000256" key="6">
    <source>
        <dbReference type="ARBA" id="ARBA00022801"/>
    </source>
</evidence>
<keyword evidence="3 9" id="KW-0031">Aminopeptidase</keyword>
<keyword evidence="4 9" id="KW-0645">Protease</keyword>
<sequence>MDNDNARARASARDLLEFIDRSPSPWHAVAEMRVRLEQAGFQRLHEETKWSLTAGGAYYVIRDDSTIAAFRLGAGSLADEGYRIIGAHTDSPGFRVKPAGGQPRGGHASVDVEIYGGPILATFADRDLALAGRVMLRDPNTGDVVRRLYHSDKAVLRLPNAAIHLNRQVNQEGLRFQQHDELSLVAGMLHDGLPPEDAFRAHLASRLSCEPDDVLAWELAVADTQPGGFCGLDDEFIATSQLDNLASCHAGLDALLASDGDAFSGVSMLVCFDHEEVGSQSFKGAQGSFLPDLVSRINAASGVDPDDRHRAAAASMLLSADMAHGYHPNFGRLYDQANQAKLNGGPVIKINAQQRYATDSAAEAVFMALCEEAGVPCQKYVHRNDIPCGSTIGPMTASALGVRTVDVGNAMWSMHSLRETAGASDQVAMIDVMTHFFGRERLPWRTDRAT</sequence>
<dbReference type="InterPro" id="IPR001948">
    <property type="entry name" value="Peptidase_M18"/>
</dbReference>
<evidence type="ECO:0000256" key="1">
    <source>
        <dbReference type="ARBA" id="ARBA00001947"/>
    </source>
</evidence>
<dbReference type="SUPFAM" id="SSF101821">
    <property type="entry name" value="Aminopeptidase/glucanase lid domain"/>
    <property type="match status" value="1"/>
</dbReference>
<dbReference type="SUPFAM" id="SSF53187">
    <property type="entry name" value="Zn-dependent exopeptidases"/>
    <property type="match status" value="1"/>
</dbReference>
<evidence type="ECO:0000256" key="7">
    <source>
        <dbReference type="ARBA" id="ARBA00022833"/>
    </source>
</evidence>
<dbReference type="NCBIfam" id="NF002759">
    <property type="entry name" value="PRK02813.1"/>
    <property type="match status" value="1"/>
</dbReference>
<dbReference type="PRINTS" id="PR00932">
    <property type="entry name" value="AMINO1PTASE"/>
</dbReference>
<dbReference type="PANTHER" id="PTHR28570:SF3">
    <property type="entry name" value="ASPARTYL AMINOPEPTIDASE"/>
    <property type="match status" value="1"/>
</dbReference>
<protein>
    <recommendedName>
        <fullName evidence="10">M18 family aminopeptidase</fullName>
        <ecNumber evidence="10">3.4.11.-</ecNumber>
    </recommendedName>
</protein>
<keyword evidence="8 9" id="KW-0482">Metalloprotease</keyword>
<dbReference type="EC" id="3.4.11.-" evidence="10"/>
<evidence type="ECO:0000256" key="3">
    <source>
        <dbReference type="ARBA" id="ARBA00022438"/>
    </source>
</evidence>
<dbReference type="Gene3D" id="3.40.630.10">
    <property type="entry name" value="Zn peptidases"/>
    <property type="match status" value="1"/>
</dbReference>
<dbReference type="GO" id="GO:0004177">
    <property type="term" value="F:aminopeptidase activity"/>
    <property type="evidence" value="ECO:0007669"/>
    <property type="project" value="UniProtKB-KW"/>
</dbReference>
<dbReference type="RefSeq" id="WP_245754030.1">
    <property type="nucleotide sequence ID" value="NZ_FOEG01000005.1"/>
</dbReference>
<evidence type="ECO:0000256" key="8">
    <source>
        <dbReference type="ARBA" id="ARBA00023049"/>
    </source>
</evidence>